<dbReference type="InterPro" id="IPR005477">
    <property type="entry name" value="Dxylulose-5-P_synthase"/>
</dbReference>
<dbReference type="UniPathway" id="UPA00064">
    <property type="reaction ID" value="UER00091"/>
</dbReference>
<dbReference type="InterPro" id="IPR009014">
    <property type="entry name" value="Transketo_C/PFOR_II"/>
</dbReference>
<dbReference type="PANTHER" id="PTHR43322">
    <property type="entry name" value="1-D-DEOXYXYLULOSE 5-PHOSPHATE SYNTHASE-RELATED"/>
    <property type="match status" value="1"/>
</dbReference>
<dbReference type="Pfam" id="PF02779">
    <property type="entry name" value="Transket_pyr"/>
    <property type="match status" value="1"/>
</dbReference>
<dbReference type="InterPro" id="IPR029061">
    <property type="entry name" value="THDP-binding"/>
</dbReference>
<evidence type="ECO:0000259" key="11">
    <source>
        <dbReference type="SMART" id="SM00861"/>
    </source>
</evidence>
<comment type="cofactor">
    <cofactor evidence="10">
        <name>thiamine diphosphate</name>
        <dbReference type="ChEBI" id="CHEBI:58937"/>
    </cofactor>
    <text evidence="10">Binds 1 thiamine pyrophosphate per subunit.</text>
</comment>
<dbReference type="HAMAP" id="MF_00315">
    <property type="entry name" value="DXP_synth"/>
    <property type="match status" value="1"/>
</dbReference>
<dbReference type="GO" id="GO:0009228">
    <property type="term" value="P:thiamine biosynthetic process"/>
    <property type="evidence" value="ECO:0007669"/>
    <property type="project" value="UniProtKB-UniRule"/>
</dbReference>
<keyword evidence="4 10" id="KW-0808">Transferase</keyword>
<dbReference type="PROSITE" id="PS00802">
    <property type="entry name" value="TRANSKETOLASE_2"/>
    <property type="match status" value="1"/>
</dbReference>
<dbReference type="EMBL" id="CACRSQ010000003">
    <property type="protein sequence ID" value="VYT07293.1"/>
    <property type="molecule type" value="Genomic_DNA"/>
</dbReference>
<feature type="binding site" evidence="10">
    <location>
        <position position="369"/>
    </location>
    <ligand>
        <name>thiamine diphosphate</name>
        <dbReference type="ChEBI" id="CHEBI:58937"/>
    </ligand>
</feature>
<comment type="cofactor">
    <cofactor evidence="10">
        <name>Mg(2+)</name>
        <dbReference type="ChEBI" id="CHEBI:18420"/>
    </cofactor>
    <text evidence="10">Binds 1 Mg(2+) ion per subunit.</text>
</comment>
<comment type="subunit">
    <text evidence="3 10">Homodimer.</text>
</comment>
<dbReference type="NCBIfam" id="TIGR00204">
    <property type="entry name" value="dxs"/>
    <property type="match status" value="1"/>
</dbReference>
<dbReference type="GO" id="GO:0019288">
    <property type="term" value="P:isopentenyl diphosphate biosynthetic process, methylerythritol 4-phosphate pathway"/>
    <property type="evidence" value="ECO:0007669"/>
    <property type="project" value="TreeGrafter"/>
</dbReference>
<feature type="domain" description="Transketolase-like pyrimidine-binding" evidence="11">
    <location>
        <begin position="318"/>
        <end position="482"/>
    </location>
</feature>
<evidence type="ECO:0000256" key="3">
    <source>
        <dbReference type="ARBA" id="ARBA00011738"/>
    </source>
</evidence>
<dbReference type="CDD" id="cd02007">
    <property type="entry name" value="TPP_DXS"/>
    <property type="match status" value="1"/>
</dbReference>
<keyword evidence="6 10" id="KW-0460">Magnesium</keyword>
<dbReference type="AlphaFoldDB" id="A0A6N2TRP1"/>
<dbReference type="InterPro" id="IPR005475">
    <property type="entry name" value="Transketolase-like_Pyr-bd"/>
</dbReference>
<evidence type="ECO:0000256" key="2">
    <source>
        <dbReference type="ARBA" id="ARBA00011081"/>
    </source>
</evidence>
<feature type="binding site" evidence="10">
    <location>
        <position position="286"/>
    </location>
    <ligand>
        <name>thiamine diphosphate</name>
        <dbReference type="ChEBI" id="CHEBI:58937"/>
    </ligand>
</feature>
<evidence type="ECO:0000256" key="5">
    <source>
        <dbReference type="ARBA" id="ARBA00022723"/>
    </source>
</evidence>
<reference evidence="12" key="1">
    <citation type="submission" date="2019-11" db="EMBL/GenBank/DDBJ databases">
        <authorList>
            <person name="Feng L."/>
        </authorList>
    </citation>
    <scope>NUCLEOTIDE SEQUENCE</scope>
    <source>
        <strain evidence="12">AcaccaeLFYP115</strain>
    </source>
</reference>
<evidence type="ECO:0000256" key="10">
    <source>
        <dbReference type="HAMAP-Rule" id="MF_00315"/>
    </source>
</evidence>
<dbReference type="Gene3D" id="3.40.50.920">
    <property type="match status" value="1"/>
</dbReference>
<feature type="binding site" evidence="10">
    <location>
        <begin position="144"/>
        <end position="145"/>
    </location>
    <ligand>
        <name>thiamine diphosphate</name>
        <dbReference type="ChEBI" id="CHEBI:58937"/>
    </ligand>
</feature>
<evidence type="ECO:0000256" key="9">
    <source>
        <dbReference type="ARBA" id="ARBA00023229"/>
    </source>
</evidence>
<dbReference type="NCBIfam" id="NF003933">
    <property type="entry name" value="PRK05444.2-2"/>
    <property type="match status" value="1"/>
</dbReference>
<accession>A0A6N2TRP1</accession>
<dbReference type="GO" id="GO:0030976">
    <property type="term" value="F:thiamine pyrophosphate binding"/>
    <property type="evidence" value="ECO:0007669"/>
    <property type="project" value="UniProtKB-UniRule"/>
</dbReference>
<name>A0A6N2TRP1_9FIRM</name>
<comment type="function">
    <text evidence="10">Catalyzes the acyloin condensation reaction between C atoms 2 and 3 of pyruvate and glyceraldehyde 3-phosphate to yield 1-deoxy-D-xylulose-5-phosphate (DXP).</text>
</comment>
<dbReference type="GO" id="GO:0000287">
    <property type="term" value="F:magnesium ion binding"/>
    <property type="evidence" value="ECO:0007669"/>
    <property type="project" value="UniProtKB-UniRule"/>
</dbReference>
<feature type="binding site" evidence="10">
    <location>
        <position position="143"/>
    </location>
    <ligand>
        <name>Mg(2+)</name>
        <dbReference type="ChEBI" id="CHEBI:18420"/>
    </ligand>
</feature>
<comment type="pathway">
    <text evidence="1 10">Metabolic intermediate biosynthesis; 1-deoxy-D-xylulose 5-phosphate biosynthesis; 1-deoxy-D-xylulose 5-phosphate from D-glyceraldehyde 3-phosphate and pyruvate: step 1/1.</text>
</comment>
<dbReference type="InterPro" id="IPR020826">
    <property type="entry name" value="Transketolase_BS"/>
</dbReference>
<evidence type="ECO:0000256" key="8">
    <source>
        <dbReference type="ARBA" id="ARBA00023052"/>
    </source>
</evidence>
<proteinExistence type="inferred from homology"/>
<keyword evidence="8 10" id="KW-0786">Thiamine pyrophosphate</keyword>
<protein>
    <recommendedName>
        <fullName evidence="10">1-deoxy-D-xylulose-5-phosphate synthase</fullName>
        <ecNumber evidence="10">2.2.1.7</ecNumber>
    </recommendedName>
    <alternativeName>
        <fullName evidence="10">1-deoxyxylulose-5-phosphate synthase</fullName>
        <shortName evidence="10">DXP synthase</shortName>
        <shortName evidence="10">DXPS</shortName>
    </alternativeName>
</protein>
<dbReference type="SUPFAM" id="SSF52518">
    <property type="entry name" value="Thiamin diphosphate-binding fold (THDP-binding)"/>
    <property type="match status" value="2"/>
</dbReference>
<evidence type="ECO:0000256" key="1">
    <source>
        <dbReference type="ARBA" id="ARBA00004980"/>
    </source>
</evidence>
<comment type="similarity">
    <text evidence="2 10">Belongs to the transketolase family. DXPS subfamily.</text>
</comment>
<dbReference type="SMART" id="SM00861">
    <property type="entry name" value="Transket_pyr"/>
    <property type="match status" value="1"/>
</dbReference>
<sequence>MLEQINHPNDIKKIERKDYRLLAKEIRKFLLMNVSRTGGHLASNLGAVELTMALHTVLDFPKDQLVFDVGHQSYVHKILTGRKDGFASLRQFHGMSGFPKPTESDCDAFHSGHSSTSIGVALGLAQARDLKGTDETIVAVLGDGALSGGMAYEALNNMARLREEKRKLIVILNDNKMSISENVGGMSGYLNKVRSKKEYVDFKGNVEKSLMQIPVVGEPIAKGLKRSKDSIKQLFVPGMMFEDMGITYIGPIDGHNTPLLIDTFERAKQLDEPIIIHVVTKKGKGYRYAEKEPARFHGVGPFSVRTGKNLPAQSSGGPSYTDIFADTVTELAKKDETITAVTAAMPEGTGLERFKEQFPERFFDVGIAEQHAIAFCAGMAAKGLKPAAAVYSTFLQRAYDQILHDAAIGRLTMLIGVDRSGLVGADGETHQGIFDVSYLSSIPNVTVMAPVNGRELKEMVTYALTKGEGPMAVKYARGTASTLFEDELTPILRGKGSILRQGSEIALLPLGNLMEEGAAVCENLVKEGFKPTLVNPRFVKPLDEELICSLMKNHRLIVTMEEGVLNGGFGQQVTQILANHDYKGRVRNIGIDDRFVEHGSVKQLRKMLGIDSDSMTEKIKAWIGDKG</sequence>
<dbReference type="InterPro" id="IPR033248">
    <property type="entry name" value="Transketolase_C"/>
</dbReference>
<comment type="catalytic activity">
    <reaction evidence="10">
        <text>D-glyceraldehyde 3-phosphate + pyruvate + H(+) = 1-deoxy-D-xylulose 5-phosphate + CO2</text>
        <dbReference type="Rhea" id="RHEA:12605"/>
        <dbReference type="ChEBI" id="CHEBI:15361"/>
        <dbReference type="ChEBI" id="CHEBI:15378"/>
        <dbReference type="ChEBI" id="CHEBI:16526"/>
        <dbReference type="ChEBI" id="CHEBI:57792"/>
        <dbReference type="ChEBI" id="CHEBI:59776"/>
        <dbReference type="EC" id="2.2.1.7"/>
    </reaction>
</comment>
<dbReference type="PANTHER" id="PTHR43322:SF5">
    <property type="entry name" value="1-DEOXY-D-XYLULOSE-5-PHOSPHATE SYNTHASE, CHLOROPLASTIC"/>
    <property type="match status" value="1"/>
</dbReference>
<gene>
    <name evidence="12" type="primary">dxs_1</name>
    <name evidence="10" type="synonym">dxs</name>
    <name evidence="12" type="ORF">ACLFYP115_01534</name>
</gene>
<dbReference type="RefSeq" id="WP_006567193.1">
    <property type="nucleotide sequence ID" value="NZ_BAABZP010000001.1"/>
</dbReference>
<dbReference type="Pfam" id="PF13292">
    <property type="entry name" value="DXP_synthase_N"/>
    <property type="match status" value="1"/>
</dbReference>
<evidence type="ECO:0000313" key="12">
    <source>
        <dbReference type="EMBL" id="VYT07293.1"/>
    </source>
</evidence>
<feature type="binding site" evidence="10">
    <location>
        <position position="175"/>
    </location>
    <ligand>
        <name>thiamine diphosphate</name>
        <dbReference type="ChEBI" id="CHEBI:58937"/>
    </ligand>
</feature>
<feature type="binding site" evidence="10">
    <location>
        <position position="175"/>
    </location>
    <ligand>
        <name>Mg(2+)</name>
        <dbReference type="ChEBI" id="CHEBI:18420"/>
    </ligand>
</feature>
<dbReference type="GO" id="GO:0005829">
    <property type="term" value="C:cytosol"/>
    <property type="evidence" value="ECO:0007669"/>
    <property type="project" value="TreeGrafter"/>
</dbReference>
<keyword evidence="5 10" id="KW-0479">Metal-binding</keyword>
<feature type="binding site" evidence="10">
    <location>
        <position position="71"/>
    </location>
    <ligand>
        <name>thiamine diphosphate</name>
        <dbReference type="ChEBI" id="CHEBI:58937"/>
    </ligand>
</feature>
<dbReference type="FunFam" id="3.40.50.920:FF:000002">
    <property type="entry name" value="1-deoxy-D-xylulose-5-phosphate synthase"/>
    <property type="match status" value="1"/>
</dbReference>
<organism evidence="12">
    <name type="scientific">Anaerostipes caccae</name>
    <dbReference type="NCBI Taxonomy" id="105841"/>
    <lineage>
        <taxon>Bacteria</taxon>
        <taxon>Bacillati</taxon>
        <taxon>Bacillota</taxon>
        <taxon>Clostridia</taxon>
        <taxon>Lachnospirales</taxon>
        <taxon>Lachnospiraceae</taxon>
        <taxon>Anaerostipes</taxon>
    </lineage>
</organism>
<dbReference type="GO" id="GO:0016114">
    <property type="term" value="P:terpenoid biosynthetic process"/>
    <property type="evidence" value="ECO:0007669"/>
    <property type="project" value="UniProtKB-UniRule"/>
</dbReference>
<evidence type="ECO:0000256" key="7">
    <source>
        <dbReference type="ARBA" id="ARBA00022977"/>
    </source>
</evidence>
<dbReference type="GO" id="GO:0008661">
    <property type="term" value="F:1-deoxy-D-xylulose-5-phosphate synthase activity"/>
    <property type="evidence" value="ECO:0007669"/>
    <property type="project" value="UniProtKB-UniRule"/>
</dbReference>
<dbReference type="EC" id="2.2.1.7" evidence="10"/>
<evidence type="ECO:0000256" key="6">
    <source>
        <dbReference type="ARBA" id="ARBA00022842"/>
    </source>
</evidence>
<keyword evidence="7 10" id="KW-0784">Thiamine biosynthesis</keyword>
<evidence type="ECO:0000256" key="4">
    <source>
        <dbReference type="ARBA" id="ARBA00022679"/>
    </source>
</evidence>
<keyword evidence="9 10" id="KW-0414">Isoprene biosynthesis</keyword>
<dbReference type="Pfam" id="PF02780">
    <property type="entry name" value="Transketolase_C"/>
    <property type="match status" value="1"/>
</dbReference>
<dbReference type="SUPFAM" id="SSF52922">
    <property type="entry name" value="TK C-terminal domain-like"/>
    <property type="match status" value="1"/>
</dbReference>
<feature type="binding site" evidence="10">
    <location>
        <begin position="112"/>
        <end position="114"/>
    </location>
    <ligand>
        <name>thiamine diphosphate</name>
        <dbReference type="ChEBI" id="CHEBI:58937"/>
    </ligand>
</feature>
<dbReference type="CDD" id="cd07033">
    <property type="entry name" value="TPP_PYR_DXS_TK_like"/>
    <property type="match status" value="1"/>
</dbReference>
<dbReference type="Gene3D" id="3.40.50.970">
    <property type="match status" value="2"/>
</dbReference>